<organism evidence="2 3">
    <name type="scientific">Cytospora mali</name>
    <name type="common">Apple Valsa canker fungus</name>
    <name type="synonym">Valsa mali</name>
    <dbReference type="NCBI Taxonomy" id="578113"/>
    <lineage>
        <taxon>Eukaryota</taxon>
        <taxon>Fungi</taxon>
        <taxon>Dikarya</taxon>
        <taxon>Ascomycota</taxon>
        <taxon>Pezizomycotina</taxon>
        <taxon>Sordariomycetes</taxon>
        <taxon>Sordariomycetidae</taxon>
        <taxon>Diaporthales</taxon>
        <taxon>Cytosporaceae</taxon>
        <taxon>Cytospora</taxon>
    </lineage>
</organism>
<protein>
    <submittedName>
        <fullName evidence="2">Uncharacterized protein</fullName>
    </submittedName>
</protein>
<accession>A0A194V740</accession>
<keyword evidence="3" id="KW-1185">Reference proteome</keyword>
<gene>
    <name evidence="2" type="ORF">VP1G_06975</name>
</gene>
<dbReference type="AlphaFoldDB" id="A0A194V740"/>
<evidence type="ECO:0000313" key="2">
    <source>
        <dbReference type="EMBL" id="KUI59745.1"/>
    </source>
</evidence>
<feature type="signal peptide" evidence="1">
    <location>
        <begin position="1"/>
        <end position="22"/>
    </location>
</feature>
<name>A0A194V740_CYTMA</name>
<keyword evidence="1" id="KW-0732">Signal</keyword>
<sequence>MHHFFRAILLFFAAMALPSVLADDILFFSSLTACNRNTDWVYCSDVGPEHCCHAKSPFCGRISCNYCEGDTLAVFRGQSTCPGLSKADSTCTPTSGLYCCMDAGRGSVCAGAYYDSTSKRRSEYLGLSDPPSNSTCRTPDGMVYHDPAGVRREIKNMTTEMYENAMDLYGRGDLGALNGTVLNDKDAFGATDKA</sequence>
<proteinExistence type="predicted"/>
<reference evidence="3" key="1">
    <citation type="submission" date="2014-12" db="EMBL/GenBank/DDBJ databases">
        <title>Genome Sequence of Valsa Canker Pathogens Uncovers a Specific Adaption of Colonization on Woody Bark.</title>
        <authorList>
            <person name="Yin Z."/>
            <person name="Liu H."/>
            <person name="Gao X."/>
            <person name="Li Z."/>
            <person name="Song N."/>
            <person name="Ke X."/>
            <person name="Dai Q."/>
            <person name="Wu Y."/>
            <person name="Sun Y."/>
            <person name="Xu J.-R."/>
            <person name="Kang Z.K."/>
            <person name="Wang L."/>
            <person name="Huang L."/>
        </authorList>
    </citation>
    <scope>NUCLEOTIDE SEQUENCE [LARGE SCALE GENOMIC DNA]</scope>
    <source>
        <strain evidence="3">SXYL134</strain>
    </source>
</reference>
<dbReference type="Proteomes" id="UP000078576">
    <property type="component" value="Unassembled WGS sequence"/>
</dbReference>
<feature type="chain" id="PRO_5008266230" evidence="1">
    <location>
        <begin position="23"/>
        <end position="194"/>
    </location>
</feature>
<evidence type="ECO:0000313" key="3">
    <source>
        <dbReference type="Proteomes" id="UP000078576"/>
    </source>
</evidence>
<dbReference type="OrthoDB" id="5232903at2759"/>
<dbReference type="EMBL" id="KN714735">
    <property type="protein sequence ID" value="KUI59745.1"/>
    <property type="molecule type" value="Genomic_DNA"/>
</dbReference>
<evidence type="ECO:0000256" key="1">
    <source>
        <dbReference type="SAM" id="SignalP"/>
    </source>
</evidence>